<dbReference type="Gene3D" id="3.30.300.110">
    <property type="entry name" value="Met-10+ protein-like domains"/>
    <property type="match status" value="1"/>
</dbReference>
<protein>
    <recommendedName>
        <fullName evidence="10">tRNA (guanine(37)-N1)-methyltransferase</fullName>
        <ecNumber evidence="10">2.1.1.228</ecNumber>
    </recommendedName>
    <alternativeName>
        <fullName evidence="10">M1G-methyltransferase</fullName>
    </alternativeName>
    <alternativeName>
        <fullName evidence="10">tRNA [GM37] methyltransferase</fullName>
    </alternativeName>
    <alternativeName>
        <fullName evidence="10">tRNA methyltransferase 5 homolog</fullName>
    </alternativeName>
</protein>
<dbReference type="InterPro" id="IPR029063">
    <property type="entry name" value="SAM-dependent_MTases_sf"/>
</dbReference>
<feature type="binding site" evidence="10">
    <location>
        <begin position="466"/>
        <end position="467"/>
    </location>
    <ligand>
        <name>S-adenosyl-L-methionine</name>
        <dbReference type="ChEBI" id="CHEBI:59789"/>
    </ligand>
</feature>
<dbReference type="AlphaFoldDB" id="A0AAP0HPZ9"/>
<dbReference type="EMBL" id="JBBNAF010000012">
    <property type="protein sequence ID" value="KAK9092281.1"/>
    <property type="molecule type" value="Genomic_DNA"/>
</dbReference>
<feature type="region of interest" description="Disordered" evidence="11">
    <location>
        <begin position="50"/>
        <end position="78"/>
    </location>
</feature>
<evidence type="ECO:0000256" key="10">
    <source>
        <dbReference type="HAMAP-Rule" id="MF_03152"/>
    </source>
</evidence>
<comment type="function">
    <text evidence="10">Specifically methylates the N1 position of guanosine-37 in various cytoplasmic and mitochondrial tRNAs. Methylation is not dependent on the nature of the nucleoside 5' of the target nucleoside. This is the first step in the biosynthesis of wybutosine (yW), a modified base adjacent to the anticodon of tRNAs and required for accurate decoding.</text>
</comment>
<dbReference type="Pfam" id="PF25133">
    <property type="entry name" value="TYW2_N_2"/>
    <property type="match status" value="1"/>
</dbReference>
<dbReference type="Gene3D" id="3.40.50.150">
    <property type="entry name" value="Vaccinia Virus protein VP39"/>
    <property type="match status" value="1"/>
</dbReference>
<dbReference type="PANTHER" id="PTHR23245:SF43">
    <property type="entry name" value="TRNA (GUANINE(37)-N1)-METHYLTRANSFERASE 2"/>
    <property type="match status" value="1"/>
</dbReference>
<comment type="subunit">
    <text evidence="10">Monomer.</text>
</comment>
<keyword evidence="3 10" id="KW-0489">Methyltransferase</keyword>
<keyword evidence="2 10" id="KW-0963">Cytoplasm</keyword>
<dbReference type="PANTHER" id="PTHR23245">
    <property type="entry name" value="TRNA METHYLTRANSFERASE"/>
    <property type="match status" value="1"/>
</dbReference>
<dbReference type="InterPro" id="IPR056743">
    <property type="entry name" value="TRM5-TYW2-like_MTfase"/>
</dbReference>
<dbReference type="HAMAP" id="MF_03152">
    <property type="entry name" value="TRM5"/>
    <property type="match status" value="1"/>
</dbReference>
<evidence type="ECO:0000256" key="2">
    <source>
        <dbReference type="ARBA" id="ARBA00022490"/>
    </source>
</evidence>
<comment type="similarity">
    <text evidence="10">Belongs to the TRM5 / TYW2 family.</text>
</comment>
<evidence type="ECO:0000256" key="11">
    <source>
        <dbReference type="SAM" id="MobiDB-lite"/>
    </source>
</evidence>
<dbReference type="GO" id="GO:0052906">
    <property type="term" value="F:tRNA (guanine(37)-N1)-methyltransferase activity"/>
    <property type="evidence" value="ECO:0007669"/>
    <property type="project" value="UniProtKB-UniRule"/>
</dbReference>
<dbReference type="FunFam" id="3.30.300.110:FF:000001">
    <property type="entry name" value="tRNA (guanine(37)-N1)-methyltransferase"/>
    <property type="match status" value="1"/>
</dbReference>
<evidence type="ECO:0000256" key="4">
    <source>
        <dbReference type="ARBA" id="ARBA00022679"/>
    </source>
</evidence>
<dbReference type="GO" id="GO:0070901">
    <property type="term" value="P:mitochondrial tRNA methylation"/>
    <property type="evidence" value="ECO:0007669"/>
    <property type="project" value="UniProtKB-ARBA"/>
</dbReference>
<evidence type="ECO:0000256" key="1">
    <source>
        <dbReference type="ARBA" id="ARBA00009775"/>
    </source>
</evidence>
<keyword evidence="14" id="KW-1185">Reference proteome</keyword>
<feature type="binding site" evidence="10">
    <location>
        <position position="517"/>
    </location>
    <ligand>
        <name>S-adenosyl-L-methionine</name>
        <dbReference type="ChEBI" id="CHEBI:59789"/>
    </ligand>
</feature>
<dbReference type="PROSITE" id="PS51684">
    <property type="entry name" value="SAM_MT_TRM5_TYW2"/>
    <property type="match status" value="1"/>
</dbReference>
<keyword evidence="8 10" id="KW-0539">Nucleus</keyword>
<evidence type="ECO:0000256" key="6">
    <source>
        <dbReference type="ARBA" id="ARBA00022694"/>
    </source>
</evidence>
<comment type="subcellular location">
    <subcellularLocation>
        <location evidence="10">Mitochondrion matrix</location>
    </subcellularLocation>
    <subcellularLocation>
        <location evidence="10">Nucleus</location>
    </subcellularLocation>
    <subcellularLocation>
        <location evidence="10">Cytoplasm</location>
    </subcellularLocation>
    <text evidence="10">Predominantly in the mitochondria and in the nucleus.</text>
</comment>
<keyword evidence="4 10" id="KW-0808">Transferase</keyword>
<evidence type="ECO:0000256" key="5">
    <source>
        <dbReference type="ARBA" id="ARBA00022691"/>
    </source>
</evidence>
<sequence>MASKLTLHSHSLPLTIFSSTTRSLRTRPSLLPLIATIATHNFSYGPSLSKGAAAEPLNPPRHREITENESRGESEDERVIDRESFARAFDVAALRVPAEDCFDLERRLRGHLLNWPRVRNVARVAGDEMEEELRRIVRGEGEEGEGEEKFDALNRRIHGRAEGDGEGLSPVLYRERLARTFNSLGFVRFRNLAKISRPKRRRKKKEVDEGVGEGKRIGRSDFVAVEVVEDGDGGEDDLRGLLGDGFKGGGGGDRRVLLLFCDHGKSNGSEIILLTELDKLLEENLEHIYVLLREDTSQSRAAISELVQCRLTLFYNYWQMNEILESLLPTDMTVPAAFETVGHIAHLNLRDEHIPYKKLIAQVVLDKNKPKIKTVVNKIDAIQNDYRTMELEVLAGNHSLVTIVVENGLRFHVDLAKVYWNSRLATERLRLVSRFTNTDVLCDVFAGVGPLALAAAKKVKRVYANDLNPAAVEYLERNCVFNKLERKIEVYNMEGRRFIDAVFSNKKAAFITQVVMNLPQDAVEYLDAFIGIYRKRPKETVTLLPTIHVYGFSKAQDPEFDFHQRIRTVLSEFAVEVEMHRVRLVAPRKWMLCASFVLPRSVALGTKH</sequence>
<evidence type="ECO:0000256" key="3">
    <source>
        <dbReference type="ARBA" id="ARBA00022603"/>
    </source>
</evidence>
<dbReference type="SUPFAM" id="SSF53335">
    <property type="entry name" value="S-adenosyl-L-methionine-dependent methyltransferases"/>
    <property type="match status" value="1"/>
</dbReference>
<proteinExistence type="inferred from homology"/>
<dbReference type="CDD" id="cd02440">
    <property type="entry name" value="AdoMet_MTases"/>
    <property type="match status" value="1"/>
</dbReference>
<gene>
    <name evidence="13" type="ORF">Syun_027192</name>
</gene>
<evidence type="ECO:0000313" key="13">
    <source>
        <dbReference type="EMBL" id="KAK9092281.1"/>
    </source>
</evidence>
<name>A0AAP0HPZ9_9MAGN</name>
<dbReference type="InterPro" id="IPR030382">
    <property type="entry name" value="MeTrfase_TRM5/TYW2"/>
</dbReference>
<accession>A0AAP0HPZ9</accession>
<keyword evidence="7 10" id="KW-0496">Mitochondrion</keyword>
<organism evidence="13 14">
    <name type="scientific">Stephania yunnanensis</name>
    <dbReference type="NCBI Taxonomy" id="152371"/>
    <lineage>
        <taxon>Eukaryota</taxon>
        <taxon>Viridiplantae</taxon>
        <taxon>Streptophyta</taxon>
        <taxon>Embryophyta</taxon>
        <taxon>Tracheophyta</taxon>
        <taxon>Spermatophyta</taxon>
        <taxon>Magnoliopsida</taxon>
        <taxon>Ranunculales</taxon>
        <taxon>Menispermaceae</taxon>
        <taxon>Menispermoideae</taxon>
        <taxon>Cissampelideae</taxon>
        <taxon>Stephania</taxon>
    </lineage>
</organism>
<feature type="binding site" evidence="10">
    <location>
        <begin position="494"/>
        <end position="495"/>
    </location>
    <ligand>
        <name>S-adenosyl-L-methionine</name>
        <dbReference type="ChEBI" id="CHEBI:59789"/>
    </ligand>
</feature>
<dbReference type="GO" id="GO:0005634">
    <property type="term" value="C:nucleus"/>
    <property type="evidence" value="ECO:0007669"/>
    <property type="project" value="UniProtKB-SubCell"/>
</dbReference>
<dbReference type="Pfam" id="PF02475">
    <property type="entry name" value="TRM5-TYW2_MTfase"/>
    <property type="match status" value="1"/>
</dbReference>
<feature type="compositionally biased region" description="Basic and acidic residues" evidence="11">
    <location>
        <begin position="61"/>
        <end position="78"/>
    </location>
</feature>
<evidence type="ECO:0000313" key="14">
    <source>
        <dbReference type="Proteomes" id="UP001420932"/>
    </source>
</evidence>
<comment type="catalytic activity">
    <reaction evidence="9 10">
        <text>guanosine(37) in tRNA + S-adenosyl-L-methionine = N(1)-methylguanosine(37) in tRNA + S-adenosyl-L-homocysteine + H(+)</text>
        <dbReference type="Rhea" id="RHEA:36899"/>
        <dbReference type="Rhea" id="RHEA-COMP:10145"/>
        <dbReference type="Rhea" id="RHEA-COMP:10147"/>
        <dbReference type="ChEBI" id="CHEBI:15378"/>
        <dbReference type="ChEBI" id="CHEBI:57856"/>
        <dbReference type="ChEBI" id="CHEBI:59789"/>
        <dbReference type="ChEBI" id="CHEBI:73542"/>
        <dbReference type="ChEBI" id="CHEBI:74269"/>
        <dbReference type="EC" id="2.1.1.228"/>
    </reaction>
</comment>
<dbReference type="FunFam" id="3.40.50.150:FF:000225">
    <property type="entry name" value="tRNA (guanine(37)-N1)-methyltransferase"/>
    <property type="match status" value="1"/>
</dbReference>
<reference evidence="13 14" key="1">
    <citation type="submission" date="2024-01" db="EMBL/GenBank/DDBJ databases">
        <title>Genome assemblies of Stephania.</title>
        <authorList>
            <person name="Yang L."/>
        </authorList>
    </citation>
    <scope>NUCLEOTIDE SEQUENCE [LARGE SCALE GENOMIC DNA]</scope>
    <source>
        <strain evidence="13">YNDBR</strain>
        <tissue evidence="13">Leaf</tissue>
    </source>
</reference>
<keyword evidence="6 10" id="KW-0819">tRNA processing</keyword>
<dbReference type="EC" id="2.1.1.228" evidence="10"/>
<dbReference type="GO" id="GO:0002939">
    <property type="term" value="P:tRNA N1-guanine methylation"/>
    <property type="evidence" value="ECO:0007669"/>
    <property type="project" value="TreeGrafter"/>
</dbReference>
<evidence type="ECO:0000256" key="9">
    <source>
        <dbReference type="ARBA" id="ARBA00047783"/>
    </source>
</evidence>
<comment type="caution">
    <text evidence="13">The sequence shown here is derived from an EMBL/GenBank/DDBJ whole genome shotgun (WGS) entry which is preliminary data.</text>
</comment>
<dbReference type="InterPro" id="IPR025792">
    <property type="entry name" value="tRNA_Gua_MeTrfase_euk"/>
</dbReference>
<dbReference type="InterPro" id="IPR056744">
    <property type="entry name" value="TRM5/TYW2-like_N"/>
</dbReference>
<evidence type="ECO:0000256" key="8">
    <source>
        <dbReference type="ARBA" id="ARBA00023242"/>
    </source>
</evidence>
<keyword evidence="5 10" id="KW-0949">S-adenosyl-L-methionine</keyword>
<evidence type="ECO:0000256" key="7">
    <source>
        <dbReference type="ARBA" id="ARBA00023128"/>
    </source>
</evidence>
<comment type="similarity">
    <text evidence="1">Belongs to the class I-like SAM-binding methyltransferase superfamily. TRM5/TYW2 family.</text>
</comment>
<evidence type="ECO:0000259" key="12">
    <source>
        <dbReference type="PROSITE" id="PS51684"/>
    </source>
</evidence>
<feature type="domain" description="SAM-dependent methyltransferase TRM5/TYW2-type" evidence="12">
    <location>
        <begin position="338"/>
        <end position="600"/>
    </location>
</feature>
<feature type="binding site" evidence="10">
    <location>
        <position position="428"/>
    </location>
    <ligand>
        <name>S-adenosyl-L-methionine</name>
        <dbReference type="ChEBI" id="CHEBI:59789"/>
    </ligand>
</feature>
<dbReference type="Proteomes" id="UP001420932">
    <property type="component" value="Unassembled WGS sequence"/>
</dbReference>
<dbReference type="GO" id="GO:0005759">
    <property type="term" value="C:mitochondrial matrix"/>
    <property type="evidence" value="ECO:0007669"/>
    <property type="project" value="UniProtKB-SubCell"/>
</dbReference>